<name>A0A5B7J3H9_PORTR</name>
<sequence length="89" mass="9871">MELRASWRSHGDHLGFPGTVPRESHSPRGLVLSRPGHRNHRHTALPPVPVCQATAWEVSRAAEEPRQDLRPPAQRLQTTSSPLFSGVNP</sequence>
<dbReference type="Proteomes" id="UP000324222">
    <property type="component" value="Unassembled WGS sequence"/>
</dbReference>
<evidence type="ECO:0000256" key="1">
    <source>
        <dbReference type="SAM" id="MobiDB-lite"/>
    </source>
</evidence>
<feature type="compositionally biased region" description="Basic and acidic residues" evidence="1">
    <location>
        <begin position="60"/>
        <end position="69"/>
    </location>
</feature>
<gene>
    <name evidence="2" type="ORF">E2C01_083060</name>
</gene>
<proteinExistence type="predicted"/>
<organism evidence="2 3">
    <name type="scientific">Portunus trituberculatus</name>
    <name type="common">Swimming crab</name>
    <name type="synonym">Neptunus trituberculatus</name>
    <dbReference type="NCBI Taxonomy" id="210409"/>
    <lineage>
        <taxon>Eukaryota</taxon>
        <taxon>Metazoa</taxon>
        <taxon>Ecdysozoa</taxon>
        <taxon>Arthropoda</taxon>
        <taxon>Crustacea</taxon>
        <taxon>Multicrustacea</taxon>
        <taxon>Malacostraca</taxon>
        <taxon>Eumalacostraca</taxon>
        <taxon>Eucarida</taxon>
        <taxon>Decapoda</taxon>
        <taxon>Pleocyemata</taxon>
        <taxon>Brachyura</taxon>
        <taxon>Eubrachyura</taxon>
        <taxon>Portunoidea</taxon>
        <taxon>Portunidae</taxon>
        <taxon>Portuninae</taxon>
        <taxon>Portunus</taxon>
    </lineage>
</organism>
<reference evidence="2 3" key="1">
    <citation type="submission" date="2019-05" db="EMBL/GenBank/DDBJ databases">
        <title>Another draft genome of Portunus trituberculatus and its Hox gene families provides insights of decapod evolution.</title>
        <authorList>
            <person name="Jeong J.-H."/>
            <person name="Song I."/>
            <person name="Kim S."/>
            <person name="Choi T."/>
            <person name="Kim D."/>
            <person name="Ryu S."/>
            <person name="Kim W."/>
        </authorList>
    </citation>
    <scope>NUCLEOTIDE SEQUENCE [LARGE SCALE GENOMIC DNA]</scope>
    <source>
        <tissue evidence="2">Muscle</tissue>
    </source>
</reference>
<evidence type="ECO:0000313" key="3">
    <source>
        <dbReference type="Proteomes" id="UP000324222"/>
    </source>
</evidence>
<dbReference type="AlphaFoldDB" id="A0A5B7J3H9"/>
<protein>
    <submittedName>
        <fullName evidence="2">Uncharacterized protein</fullName>
    </submittedName>
</protein>
<accession>A0A5B7J3H9</accession>
<feature type="region of interest" description="Disordered" evidence="1">
    <location>
        <begin position="59"/>
        <end position="89"/>
    </location>
</feature>
<feature type="compositionally biased region" description="Polar residues" evidence="1">
    <location>
        <begin position="75"/>
        <end position="89"/>
    </location>
</feature>
<comment type="caution">
    <text evidence="2">The sequence shown here is derived from an EMBL/GenBank/DDBJ whole genome shotgun (WGS) entry which is preliminary data.</text>
</comment>
<feature type="region of interest" description="Disordered" evidence="1">
    <location>
        <begin position="1"/>
        <end position="45"/>
    </location>
</feature>
<keyword evidence="3" id="KW-1185">Reference proteome</keyword>
<dbReference type="EMBL" id="VSRR010076876">
    <property type="protein sequence ID" value="MPC88167.1"/>
    <property type="molecule type" value="Genomic_DNA"/>
</dbReference>
<feature type="compositionally biased region" description="Basic and acidic residues" evidence="1">
    <location>
        <begin position="1"/>
        <end position="13"/>
    </location>
</feature>
<evidence type="ECO:0000313" key="2">
    <source>
        <dbReference type="EMBL" id="MPC88167.1"/>
    </source>
</evidence>